<dbReference type="GO" id="GO:0005741">
    <property type="term" value="C:mitochondrial outer membrane"/>
    <property type="evidence" value="ECO:0007669"/>
    <property type="project" value="TreeGrafter"/>
</dbReference>
<dbReference type="InterPro" id="IPR009367">
    <property type="entry name" value="Elm1-like"/>
</dbReference>
<dbReference type="GO" id="GO:0000266">
    <property type="term" value="P:mitochondrial fission"/>
    <property type="evidence" value="ECO:0007669"/>
    <property type="project" value="TreeGrafter"/>
</dbReference>
<evidence type="ECO:0008006" key="3">
    <source>
        <dbReference type="Google" id="ProtNLM"/>
    </source>
</evidence>
<protein>
    <recommendedName>
        <fullName evidence="3">Mitochondrial fission protein ELM1</fullName>
    </recommendedName>
</protein>
<dbReference type="Proteomes" id="UP001408789">
    <property type="component" value="Unassembled WGS sequence"/>
</dbReference>
<reference evidence="1 2" key="1">
    <citation type="submission" date="2024-04" db="EMBL/GenBank/DDBJ databases">
        <title>The reference genome of an endangered Asteraceae, Deinandra increscens subsp. villosa, native to the Central Coast of California.</title>
        <authorList>
            <person name="Guilliams M."/>
            <person name="Hasenstab-Lehman K."/>
            <person name="Meyer R."/>
            <person name="Mcevoy S."/>
        </authorList>
    </citation>
    <scope>NUCLEOTIDE SEQUENCE [LARGE SCALE GENOMIC DNA]</scope>
    <source>
        <tissue evidence="1">Leaf</tissue>
    </source>
</reference>
<name>A0AAP0DFE8_9ASTR</name>
<dbReference type="EMBL" id="JBCNJP010000010">
    <property type="protein sequence ID" value="KAK9071612.1"/>
    <property type="molecule type" value="Genomic_DNA"/>
</dbReference>
<dbReference type="SUPFAM" id="SSF53756">
    <property type="entry name" value="UDP-Glycosyltransferase/glycogen phosphorylase"/>
    <property type="match status" value="1"/>
</dbReference>
<gene>
    <name evidence="1" type="ORF">SSX86_008041</name>
</gene>
<dbReference type="AlphaFoldDB" id="A0AAP0DFE8"/>
<dbReference type="PANTHER" id="PTHR33986">
    <property type="entry name" value="OS02G0535700 PROTEIN"/>
    <property type="match status" value="1"/>
</dbReference>
<sequence>MHPTVRRAIIIGNGFAGAENQCYGLIRALGLSHRHSLYRVRRPKQGINRWLNWLPVSIHKRLDRFRMQLFDPQSIVSGKYQSDILEADAELISANATETFDKDGPLLVVASGRDTISVASSIKRLAPDHVFTIQIQHPRSHLSRFDLVISPHHDYYPLTPEGKKQIPWFLRGWITPRQPPRRNVVLTLGALHQVDSDALQCAASAWHDELASLSKPLLVVNIGGPIRHCRYGADLARQLTASLMKVLPTCGSIRISFSRRTPKQVSEILVREFHNHPKVYIWDGQDPNPHMGHLAWADAFVITADSVSMLSEACSTGKPVYVIGAERCTWKFAYFQKCLQERGMARPFTGDEDIAERWIYPPLQDTKEAAKHVIRALAKRGWNLQP</sequence>
<evidence type="ECO:0000313" key="2">
    <source>
        <dbReference type="Proteomes" id="UP001408789"/>
    </source>
</evidence>
<organism evidence="1 2">
    <name type="scientific">Deinandra increscens subsp. villosa</name>
    <dbReference type="NCBI Taxonomy" id="3103831"/>
    <lineage>
        <taxon>Eukaryota</taxon>
        <taxon>Viridiplantae</taxon>
        <taxon>Streptophyta</taxon>
        <taxon>Embryophyta</taxon>
        <taxon>Tracheophyta</taxon>
        <taxon>Spermatophyta</taxon>
        <taxon>Magnoliopsida</taxon>
        <taxon>eudicotyledons</taxon>
        <taxon>Gunneridae</taxon>
        <taxon>Pentapetalae</taxon>
        <taxon>asterids</taxon>
        <taxon>campanulids</taxon>
        <taxon>Asterales</taxon>
        <taxon>Asteraceae</taxon>
        <taxon>Asteroideae</taxon>
        <taxon>Heliantheae alliance</taxon>
        <taxon>Madieae</taxon>
        <taxon>Madiinae</taxon>
        <taxon>Deinandra</taxon>
    </lineage>
</organism>
<evidence type="ECO:0000313" key="1">
    <source>
        <dbReference type="EMBL" id="KAK9071612.1"/>
    </source>
</evidence>
<proteinExistence type="predicted"/>
<keyword evidence="2" id="KW-1185">Reference proteome</keyword>
<dbReference type="Pfam" id="PF06258">
    <property type="entry name" value="Mito_fiss_Elm1"/>
    <property type="match status" value="1"/>
</dbReference>
<accession>A0AAP0DFE8</accession>
<comment type="caution">
    <text evidence="1">The sequence shown here is derived from an EMBL/GenBank/DDBJ whole genome shotgun (WGS) entry which is preliminary data.</text>
</comment>
<dbReference type="PANTHER" id="PTHR33986:SF17">
    <property type="entry name" value="MITOCHONDRIAL FISSION PROTEIN ELM1"/>
    <property type="match status" value="1"/>
</dbReference>